<evidence type="ECO:0000256" key="6">
    <source>
        <dbReference type="RuleBase" id="RU003435"/>
    </source>
</evidence>
<dbReference type="CDD" id="cd09606">
    <property type="entry name" value="M3B_PepF"/>
    <property type="match status" value="1"/>
</dbReference>
<dbReference type="NCBIfam" id="TIGR02289">
    <property type="entry name" value="M3_not_pepF"/>
    <property type="match status" value="1"/>
</dbReference>
<evidence type="ECO:0000259" key="7">
    <source>
        <dbReference type="Pfam" id="PF01432"/>
    </source>
</evidence>
<name>A0A9X7VVG3_9BACL</name>
<evidence type="ECO:0000256" key="5">
    <source>
        <dbReference type="ARBA" id="ARBA00023049"/>
    </source>
</evidence>
<evidence type="ECO:0000256" key="2">
    <source>
        <dbReference type="ARBA" id="ARBA00022723"/>
    </source>
</evidence>
<keyword evidence="1 6" id="KW-0645">Protease</keyword>
<comment type="cofactor">
    <cofactor evidence="6">
        <name>Zn(2+)</name>
        <dbReference type="ChEBI" id="CHEBI:29105"/>
    </cofactor>
    <text evidence="6">Binds 1 zinc ion.</text>
</comment>
<proteinExistence type="inferred from homology"/>
<dbReference type="InterPro" id="IPR011976">
    <property type="entry name" value="Pept_M3B_oligopep-rel"/>
</dbReference>
<dbReference type="AlphaFoldDB" id="A0A9X7VVG3"/>
<gene>
    <name evidence="8" type="ORF">JZ786_14880</name>
</gene>
<organism evidence="8 9">
    <name type="scientific">Alicyclobacillus mengziensis</name>
    <dbReference type="NCBI Taxonomy" id="2931921"/>
    <lineage>
        <taxon>Bacteria</taxon>
        <taxon>Bacillati</taxon>
        <taxon>Bacillota</taxon>
        <taxon>Bacilli</taxon>
        <taxon>Bacillales</taxon>
        <taxon>Alicyclobacillaceae</taxon>
        <taxon>Alicyclobacillus</taxon>
    </lineage>
</organism>
<keyword evidence="3 6" id="KW-0378">Hydrolase</keyword>
<reference evidence="8 9" key="1">
    <citation type="submission" date="2021-02" db="EMBL/GenBank/DDBJ databases">
        <title>Alicyclobacillus curvatus sp. nov. and Alicyclobacillus mengziensis sp. nov., two acidophilic bacteria isolated from acid mine drainage.</title>
        <authorList>
            <person name="Huang Y."/>
        </authorList>
    </citation>
    <scope>NUCLEOTIDE SEQUENCE [LARGE SCALE GENOMIC DNA]</scope>
    <source>
        <strain evidence="8 9">S30H14</strain>
    </source>
</reference>
<dbReference type="EMBL" id="CP071182">
    <property type="protein sequence ID" value="QSO45821.1"/>
    <property type="molecule type" value="Genomic_DNA"/>
</dbReference>
<evidence type="ECO:0000256" key="1">
    <source>
        <dbReference type="ARBA" id="ARBA00022670"/>
    </source>
</evidence>
<protein>
    <submittedName>
        <fullName evidence="8">M3 family oligoendopeptidase</fullName>
    </submittedName>
</protein>
<feature type="domain" description="Peptidase M3A/M3B catalytic" evidence="7">
    <location>
        <begin position="165"/>
        <end position="544"/>
    </location>
</feature>
<dbReference type="GO" id="GO:0006508">
    <property type="term" value="P:proteolysis"/>
    <property type="evidence" value="ECO:0007669"/>
    <property type="project" value="UniProtKB-KW"/>
</dbReference>
<dbReference type="SUPFAM" id="SSF55486">
    <property type="entry name" value="Metalloproteases ('zincins'), catalytic domain"/>
    <property type="match status" value="1"/>
</dbReference>
<dbReference type="Proteomes" id="UP000663505">
    <property type="component" value="Chromosome"/>
</dbReference>
<sequence>MKLTEWMYERPDMETLAEQFRDAMVEFNEANSEISQWSVLQSIYQIFDEFETMYNISFIRHTQDTSDEVWLTEKRFFDEALPTFQGWQAKLMRAMLDSQFRGKLEERIGCQAFLLAASSVKTYSSAVEDELRKENEQSTNHLVWISQAKIDFDGEAKTLSEMLVYQQSQDRGVRKNALNAVYSWMQERAEQFDTLYHDLVSVRTSIARQLGFEDFVGLGYARMNRIDYNREDVAGFREAVKRHIVPLLTELAERQRQRIGVNTLTYYDAPLRFSSGNPRPRGDMDWVEETAARMYDELSEETGAFFRFMRENELMDLKKRPNKAMMGYCTYVPGYASPFIFSLDNGTSFDVIVVTHEAGHAFQKYMNQHTDVPEYRNPTKETAEIYSKSMELFTWPWMEKFFGKDTEKFKFDHMVSSLGEIAYVAMYDEFQEMSYSHPEWTREQRRQAFRRLQATYEPYIDTEGHPYLEGGYSFHMFQHIYRVPFYTIDYALAQVSAFQFWSEAERNRSEAWEKYITLTKLSGSRPFQQLLQTAGLRSPFEDRCVADVMAAVKSYLDNVNDKIL</sequence>
<dbReference type="GO" id="GO:0046872">
    <property type="term" value="F:metal ion binding"/>
    <property type="evidence" value="ECO:0007669"/>
    <property type="project" value="UniProtKB-UniRule"/>
</dbReference>
<evidence type="ECO:0000313" key="9">
    <source>
        <dbReference type="Proteomes" id="UP000663505"/>
    </source>
</evidence>
<dbReference type="GO" id="GO:0004222">
    <property type="term" value="F:metalloendopeptidase activity"/>
    <property type="evidence" value="ECO:0007669"/>
    <property type="project" value="InterPro"/>
</dbReference>
<keyword evidence="9" id="KW-1185">Reference proteome</keyword>
<evidence type="ECO:0000313" key="8">
    <source>
        <dbReference type="EMBL" id="QSO45821.1"/>
    </source>
</evidence>
<dbReference type="RefSeq" id="WP_206655194.1">
    <property type="nucleotide sequence ID" value="NZ_CP071182.1"/>
</dbReference>
<dbReference type="Gene3D" id="1.10.1370.30">
    <property type="match status" value="1"/>
</dbReference>
<comment type="similarity">
    <text evidence="6">Belongs to the peptidase M3 family.</text>
</comment>
<dbReference type="Pfam" id="PF01432">
    <property type="entry name" value="Peptidase_M3"/>
    <property type="match status" value="1"/>
</dbReference>
<keyword evidence="4 6" id="KW-0862">Zinc</keyword>
<dbReference type="KEGG" id="afx:JZ786_14880"/>
<dbReference type="InterPro" id="IPR001567">
    <property type="entry name" value="Pept_M3A_M3B_dom"/>
</dbReference>
<keyword evidence="2 6" id="KW-0479">Metal-binding</keyword>
<evidence type="ECO:0000256" key="4">
    <source>
        <dbReference type="ARBA" id="ARBA00022833"/>
    </source>
</evidence>
<evidence type="ECO:0000256" key="3">
    <source>
        <dbReference type="ARBA" id="ARBA00022801"/>
    </source>
</evidence>
<accession>A0A9X7VVG3</accession>
<keyword evidence="5 6" id="KW-0482">Metalloprotease</keyword>